<sequence length="90" mass="10220">MADAGDRSSNAGSVVHSGPCVLRTMTQHTSRLCKVYLTNKESDGVLHQMTWPPQSPNLNPIEMVWDELDRRVKEKQPTSAQHMWELLQDC</sequence>
<keyword evidence="3" id="KW-1185">Reference proteome</keyword>
<dbReference type="Ensembl" id="ENSHHUT00000009853.1">
    <property type="protein sequence ID" value="ENSHHUP00000009553.1"/>
    <property type="gene ID" value="ENSHHUG00000005826.1"/>
</dbReference>
<proteinExistence type="predicted"/>
<reference evidence="2" key="3">
    <citation type="submission" date="2025-09" db="UniProtKB">
        <authorList>
            <consortium name="Ensembl"/>
        </authorList>
    </citation>
    <scope>IDENTIFICATION</scope>
</reference>
<evidence type="ECO:0000313" key="2">
    <source>
        <dbReference type="Ensembl" id="ENSHHUP00000009553.1"/>
    </source>
</evidence>
<dbReference type="GO" id="GO:0003676">
    <property type="term" value="F:nucleic acid binding"/>
    <property type="evidence" value="ECO:0007669"/>
    <property type="project" value="InterPro"/>
</dbReference>
<evidence type="ECO:0000313" key="3">
    <source>
        <dbReference type="Proteomes" id="UP000314982"/>
    </source>
</evidence>
<reference evidence="2" key="2">
    <citation type="submission" date="2025-08" db="UniProtKB">
        <authorList>
            <consortium name="Ensembl"/>
        </authorList>
    </citation>
    <scope>IDENTIFICATION</scope>
</reference>
<dbReference type="AlphaFoldDB" id="A0A4W5JX29"/>
<organism evidence="2 3">
    <name type="scientific">Hucho hucho</name>
    <name type="common">huchen</name>
    <dbReference type="NCBI Taxonomy" id="62062"/>
    <lineage>
        <taxon>Eukaryota</taxon>
        <taxon>Metazoa</taxon>
        <taxon>Chordata</taxon>
        <taxon>Craniata</taxon>
        <taxon>Vertebrata</taxon>
        <taxon>Euteleostomi</taxon>
        <taxon>Actinopterygii</taxon>
        <taxon>Neopterygii</taxon>
        <taxon>Teleostei</taxon>
        <taxon>Protacanthopterygii</taxon>
        <taxon>Salmoniformes</taxon>
        <taxon>Salmonidae</taxon>
        <taxon>Salmoninae</taxon>
        <taxon>Hucho</taxon>
    </lineage>
</organism>
<name>A0A4W5JX29_9TELE</name>
<dbReference type="Gene3D" id="3.30.420.10">
    <property type="entry name" value="Ribonuclease H-like superfamily/Ribonuclease H"/>
    <property type="match status" value="1"/>
</dbReference>
<dbReference type="Proteomes" id="UP000314982">
    <property type="component" value="Unassembled WGS sequence"/>
</dbReference>
<accession>A0A4W5JX29</accession>
<feature type="domain" description="Tc1-like transposase DDE" evidence="1">
    <location>
        <begin position="26"/>
        <end position="77"/>
    </location>
</feature>
<reference evidence="3" key="1">
    <citation type="submission" date="2018-06" db="EMBL/GenBank/DDBJ databases">
        <title>Genome assembly of Danube salmon.</title>
        <authorList>
            <person name="Macqueen D.J."/>
            <person name="Gundappa M.K."/>
        </authorList>
    </citation>
    <scope>NUCLEOTIDE SEQUENCE [LARGE SCALE GENOMIC DNA]</scope>
</reference>
<dbReference type="GeneTree" id="ENSGT01140000282612"/>
<dbReference type="InterPro" id="IPR038717">
    <property type="entry name" value="Tc1-like_DDE_dom"/>
</dbReference>
<dbReference type="InterPro" id="IPR036397">
    <property type="entry name" value="RNaseH_sf"/>
</dbReference>
<dbReference type="Pfam" id="PF13358">
    <property type="entry name" value="DDE_3"/>
    <property type="match status" value="1"/>
</dbReference>
<protein>
    <recommendedName>
        <fullName evidence="1">Tc1-like transposase DDE domain-containing protein</fullName>
    </recommendedName>
</protein>
<evidence type="ECO:0000259" key="1">
    <source>
        <dbReference type="Pfam" id="PF13358"/>
    </source>
</evidence>